<dbReference type="GeneID" id="25977510"/>
<keyword evidence="1" id="KW-0256">Endoplasmic reticulum</keyword>
<dbReference type="OrthoDB" id="14419at2759"/>
<keyword evidence="1" id="KW-0378">Hydrolase</keyword>
<accession>F0XTI3</accession>
<evidence type="ECO:0000256" key="1">
    <source>
        <dbReference type="RuleBase" id="RU369107"/>
    </source>
</evidence>
<evidence type="ECO:0000259" key="3">
    <source>
        <dbReference type="PROSITE" id="PS51746"/>
    </source>
</evidence>
<dbReference type="CDD" id="cd00143">
    <property type="entry name" value="PP2Cc"/>
    <property type="match status" value="1"/>
</dbReference>
<dbReference type="InParanoid" id="F0XTI3"/>
<dbReference type="SMART" id="SM00332">
    <property type="entry name" value="PP2Cc"/>
    <property type="match status" value="1"/>
</dbReference>
<dbReference type="Pfam" id="PF00481">
    <property type="entry name" value="PP2C"/>
    <property type="match status" value="1"/>
</dbReference>
<evidence type="ECO:0000256" key="2">
    <source>
        <dbReference type="SAM" id="MobiDB-lite"/>
    </source>
</evidence>
<dbReference type="InterPro" id="IPR054491">
    <property type="entry name" value="MGH1-like_GH"/>
</dbReference>
<dbReference type="GO" id="GO:0009311">
    <property type="term" value="P:oligosaccharide metabolic process"/>
    <property type="evidence" value="ECO:0007669"/>
    <property type="project" value="UniProtKB-UniRule"/>
</dbReference>
<dbReference type="Proteomes" id="UP000007796">
    <property type="component" value="Unassembled WGS sequence"/>
</dbReference>
<dbReference type="Pfam" id="PF22422">
    <property type="entry name" value="MGH1-like_GH"/>
    <property type="match status" value="2"/>
</dbReference>
<feature type="domain" description="PPM-type phosphatase" evidence="3">
    <location>
        <begin position="208"/>
        <end position="590"/>
    </location>
</feature>
<dbReference type="GO" id="GO:0004573">
    <property type="term" value="F:Glc3Man9GlcNAc2 oligosaccharide glucosidase activity"/>
    <property type="evidence" value="ECO:0007669"/>
    <property type="project" value="UniProtKB-UniRule"/>
</dbReference>
<dbReference type="HOGENOM" id="CLU_242335_0_0_1"/>
<keyword evidence="5" id="KW-1185">Reference proteome</keyword>
<gene>
    <name evidence="4" type="ORF">CMQ_4312</name>
</gene>
<sequence length="1655" mass="187142">MRQASVRALRTTCQYVSRGLSRAGRRSALSLSWTQHAQQHLSHLSRSSLQRPRWLSTAPVKSSGEPLRSSMHIRRLSLVAVSGLVGYGAYYTFQGDHNGSSPAVFSTKATTATTATTAGENAQTTRNVLVIRANELSTGTLVGDGPISKMTDDSGQRVIEMLDPDQATQRLRRNEESYAVNRGKGVLRYDLVQLASNDPIEDDHAEKIVEVPEKSGDIGGANTSDWMFWGVFDGHSGWTTSAKLRQTLISYVARELNETYKAAVSAEGPPADAIEGAIKVGFTRLDDEIVNKSAQKVLGQASKSVAAELLAPALSGSCALLSFYDSRSKLLRVACTGDSRAVLGRRTATGKWTATALSVDQTGNNADEAARLRKLHPGEEHVVRNGRVLGGLEPTRAFGDASYKWTREVSDRLRTSFFGRSQSPLMRTPPYVTAEPVVTTTRIKPEQGDFVVMATDGLWEMLTNEEAVGLVGKWIEAQTAAQTKGSSKLDAAWAKVFGAHSTGSSGLPVEVVGEGSVGKNGEKTPIRLRQWGLSPDASDRFLVKDENAATHLVRNALGGTNEEQVSALLTLPAPFSRRYRDDLTVQVIFFGNGQPTGDVVVNQEATGPAAVKARLTMVIVEGHEHLTEEEKRLQEDRRRVKYWKKWGPYVSERQWATVREDYSPDGDAWSHFPHDHARSRAYRWGEDGIAGVCDSHGLENIAFAFWNGKDPFLKERLFGLSNPQGNHGESIKEAHFHLDNTPHSYMKYLYKYPQAEFPYEDLVKENGRRTKEDMEYQILDTGVFNEDRYWDIFIETAKEDDDPDAIVFRVTAWNRGPDPAPLHIIPHLWFRNTWAWGREKPEHKPSIESVDESTVRSTHPALGERYLLMAPSPSIGPSGQDVMPDMLFTDNDTNFAALYEGTNKTEYVKDAFHDYIVDGKKEAVNPAKKGTKFGAWFAFNEAGGVAPGECAVVRFRFSKRSETFLDEEEVDNLIDAKRDEADDFYFRLSPLPMADDLRNIQRQALAGMLWCKQHYLFIWDQWANGDPTQPPPPPDRKAIRNSQWKHMHCDDILSMPDSWEYPFFAAWDSSFHCIPLAMIDPEFAKKQLDLYTREWYCHPNGQLPAYEWNFGDVNPPVHAWATFRVFKIERKLYGRQDLDFLERVFQKLLMNFTWWVNRKDMDGKNVFEGGFLGLDNIGLFNRSEPLPTGGVLEQADSTGWMAFYCLCMLNICLELAKYRRTYEDMASKFFEHFILISDAMTFRMGEKDETSLWNEKDGFYYDAISWGGPWIQQLPVRSLVGLIPMYATLTLEPELLNRLPSFKRRVEWFVTNRCDVAERNMASIRKRGKGDRILLSIVSKERLECLLRRMLDEDEFLSPHGVRSLSKYHQEHPYSMNVNGQKFAVSYVSGESDSGLFGGNSNWRGPVWMCVNYLLIEALQRFYMFFGDTLKIECPVGSGDYMHLGHVSEELQHRLQHLFARGDDGRRSINGGSDLLDFDPLWKDHLWYYEYFDGDTGRGLGATHQCGWTGLIARMIHDTGVTCRLPQTPRTPAVGMNHYFDDILHRYDKAPTPRLRRSSTSRSIGARSDFFIGHEEGDAEAVIDHDHDDDGRTHSRPISRPGSMFFVDPERVRQRSEADVHLHHYISDQLERIKNERSANGYGDGDEFEAQAEHD</sequence>
<organism evidence="5">
    <name type="scientific">Grosmannia clavigera (strain kw1407 / UAMH 11150)</name>
    <name type="common">Blue stain fungus</name>
    <name type="synonym">Graphiocladiella clavigera</name>
    <dbReference type="NCBI Taxonomy" id="655863"/>
    <lineage>
        <taxon>Eukaryota</taxon>
        <taxon>Fungi</taxon>
        <taxon>Dikarya</taxon>
        <taxon>Ascomycota</taxon>
        <taxon>Pezizomycotina</taxon>
        <taxon>Sordariomycetes</taxon>
        <taxon>Sordariomycetidae</taxon>
        <taxon>Ophiostomatales</taxon>
        <taxon>Ophiostomataceae</taxon>
        <taxon>Leptographium</taxon>
    </lineage>
</organism>
<comment type="similarity">
    <text evidence="1">Belongs to the glycosyl hydrolase 63 family.</text>
</comment>
<keyword evidence="1" id="KW-0325">Glycoprotein</keyword>
<comment type="function">
    <text evidence="1">Cleaves the distal alpha 1,2-linked glucose residue from the Glc(3)Man(9)GlcNAc(2) oligosaccharide precursor.</text>
</comment>
<dbReference type="EC" id="3.2.1.106" evidence="1"/>
<comment type="catalytic activity">
    <reaction evidence="1">
        <text>N(4)-(alpha-D-Glc-(1-&gt;2)-alpha-D-Glc-(1-&gt;3)-alpha-D-Glc-(1-&gt;3)-alpha-D-Man-(1-&gt;2)-alpha-D-Man-(1-&gt;2)-alpha-D-Man-(1-&gt;3)-[alpha-D-Man-(1-&gt;2)-alpha-D-Man-(1-&gt;3)-[alpha-D-Man-(1-&gt;2)-alpha-D-Man-(1-&gt;6)]-alpha-D-Man-(1-&gt;6)]-beta-D-Man-(1-&gt;4)-beta-D-GlcNAc-(1-&gt;4)-beta-D-GlcNAc)-L-asparaginyl-[protein] + H2O = N(4)-(alpha-D-Glc-(1-&gt;3)-alpha-D-Glc-(1-&gt;3)-alpha-D-Man-(1-&gt;2)-alpha-D-Man-(1-&gt;2)-alpha-D-Man-(1-&gt;3)-[alpha-D-Man-(1-&gt;2)-alpha-D-Man-(1-&gt;3)-[alpha-D-Man-(1-&gt;2)-alpha-D-Man-(1-&gt;6)]-alpha-D-Man-(1-&gt;6)]-beta-D-Man-(1-&gt;4)-beta-D-GlcNAc-(1-&gt;4)-beta-D-GlcNAc)-L-asparaginyl-[protein] + beta-D-glucose</text>
        <dbReference type="Rhea" id="RHEA:55988"/>
        <dbReference type="Rhea" id="RHEA-COMP:12806"/>
        <dbReference type="Rhea" id="RHEA-COMP:14355"/>
        <dbReference type="ChEBI" id="CHEBI:15377"/>
        <dbReference type="ChEBI" id="CHEBI:15903"/>
        <dbReference type="ChEBI" id="CHEBI:59082"/>
        <dbReference type="ChEBI" id="CHEBI:132537"/>
        <dbReference type="EC" id="3.2.1.106"/>
    </reaction>
</comment>
<dbReference type="STRING" id="655863.F0XTI3"/>
<keyword evidence="1" id="KW-0326">Glycosidase</keyword>
<dbReference type="PANTHER" id="PTHR10412:SF10">
    <property type="entry name" value="GLYCOSYL HYDROLASE FAMILY 63 C-TERMINAL DOMAIN-CONTAINING PROTEIN"/>
    <property type="match status" value="1"/>
</dbReference>
<dbReference type="eggNOG" id="KOG2161">
    <property type="taxonomic scope" value="Eukaryota"/>
</dbReference>
<dbReference type="InterPro" id="IPR012341">
    <property type="entry name" value="6hp_glycosidase-like_sf"/>
</dbReference>
<name>F0XTI3_GROCL</name>
<reference evidence="4 5" key="1">
    <citation type="journal article" date="2011" name="Proc. Natl. Acad. Sci. U.S.A.">
        <title>Genome and transcriptome analyses of the mountain pine beetle-fungal symbiont Grosmannia clavigera, a lodgepole pine pathogen.</title>
        <authorList>
            <person name="DiGuistini S."/>
            <person name="Wang Y."/>
            <person name="Liao N.Y."/>
            <person name="Taylor G."/>
            <person name="Tanguay P."/>
            <person name="Feau N."/>
            <person name="Henrissat B."/>
            <person name="Chan S.K."/>
            <person name="Hesse-Orce U."/>
            <person name="Alamouti S.M."/>
            <person name="Tsui C.K.M."/>
            <person name="Docking R.T."/>
            <person name="Levasseur A."/>
            <person name="Haridas S."/>
            <person name="Robertson G."/>
            <person name="Birol I."/>
            <person name="Holt R.A."/>
            <person name="Marra M.A."/>
            <person name="Hamelin R.C."/>
            <person name="Hirst M."/>
            <person name="Jones S.J.M."/>
            <person name="Bohlmann J."/>
            <person name="Breuil C."/>
        </authorList>
    </citation>
    <scope>NUCLEOTIDE SEQUENCE [LARGE SCALE GENOMIC DNA]</scope>
    <source>
        <strain evidence="5">kw1407 / UAMH 11150</strain>
    </source>
</reference>
<dbReference type="Gene3D" id="3.60.40.10">
    <property type="entry name" value="PPM-type phosphatase domain"/>
    <property type="match status" value="1"/>
</dbReference>
<dbReference type="SUPFAM" id="SSF81606">
    <property type="entry name" value="PP2C-like"/>
    <property type="match status" value="1"/>
</dbReference>
<dbReference type="RefSeq" id="XP_014167943.1">
    <property type="nucleotide sequence ID" value="XM_014312468.1"/>
</dbReference>
<dbReference type="GO" id="GO:0005789">
    <property type="term" value="C:endoplasmic reticulum membrane"/>
    <property type="evidence" value="ECO:0007669"/>
    <property type="project" value="UniProtKB-SubCell"/>
</dbReference>
<dbReference type="InterPro" id="IPR001932">
    <property type="entry name" value="PPM-type_phosphatase-like_dom"/>
</dbReference>
<feature type="region of interest" description="Disordered" evidence="2">
    <location>
        <begin position="1636"/>
        <end position="1655"/>
    </location>
</feature>
<feature type="region of interest" description="Disordered" evidence="2">
    <location>
        <begin position="1584"/>
        <end position="1603"/>
    </location>
</feature>
<dbReference type="InterPro" id="IPR004888">
    <property type="entry name" value="Glycoside_hydrolase_63"/>
</dbReference>
<evidence type="ECO:0000313" key="4">
    <source>
        <dbReference type="EMBL" id="EFW98460.1"/>
    </source>
</evidence>
<evidence type="ECO:0000313" key="5">
    <source>
        <dbReference type="Proteomes" id="UP000007796"/>
    </source>
</evidence>
<dbReference type="PROSITE" id="PS51746">
    <property type="entry name" value="PPM_2"/>
    <property type="match status" value="1"/>
</dbReference>
<dbReference type="eggNOG" id="KOG0700">
    <property type="taxonomic scope" value="Eukaryota"/>
</dbReference>
<dbReference type="InterPro" id="IPR008928">
    <property type="entry name" value="6-hairpin_glycosidase_sf"/>
</dbReference>
<dbReference type="Gene3D" id="1.50.10.10">
    <property type="match status" value="1"/>
</dbReference>
<comment type="subcellular location">
    <subcellularLocation>
        <location evidence="1">Endoplasmic reticulum membrane</location>
        <topology evidence="1">Single-pass type II membrane protein</topology>
    </subcellularLocation>
</comment>
<comment type="pathway">
    <text evidence="1">Glycan metabolism; N-glycan degradation.</text>
</comment>
<dbReference type="GO" id="GO:0006487">
    <property type="term" value="P:protein N-linked glycosylation"/>
    <property type="evidence" value="ECO:0007669"/>
    <property type="project" value="UniProtKB-UniRule"/>
</dbReference>
<feature type="compositionally biased region" description="Acidic residues" evidence="2">
    <location>
        <begin position="1644"/>
        <end position="1655"/>
    </location>
</feature>
<dbReference type="EMBL" id="GL630006">
    <property type="protein sequence ID" value="EFW98460.1"/>
    <property type="molecule type" value="Genomic_DNA"/>
</dbReference>
<dbReference type="FunCoup" id="F0XTI3">
    <property type="interactions" value="139"/>
</dbReference>
<protein>
    <recommendedName>
        <fullName evidence="1">Mannosyl-oligosaccharide glucosidase</fullName>
        <ecNumber evidence="1">3.2.1.106</ecNumber>
    </recommendedName>
    <alternativeName>
        <fullName evidence="1">Glucosidase I</fullName>
    </alternativeName>
</protein>
<feature type="compositionally biased region" description="Basic and acidic residues" evidence="2">
    <location>
        <begin position="1584"/>
        <end position="1593"/>
    </location>
</feature>
<dbReference type="PANTHER" id="PTHR10412">
    <property type="entry name" value="MANNOSYL-OLIGOSACCHARIDE GLUCOSIDASE"/>
    <property type="match status" value="1"/>
</dbReference>
<proteinExistence type="inferred from homology"/>
<dbReference type="InterPro" id="IPR036457">
    <property type="entry name" value="PPM-type-like_dom_sf"/>
</dbReference>
<dbReference type="SUPFAM" id="SSF48208">
    <property type="entry name" value="Six-hairpin glycosidases"/>
    <property type="match status" value="1"/>
</dbReference>